<dbReference type="PANTHER" id="PTHR43025:SF3">
    <property type="entry name" value="MONOGALACTOSYLDIACYLGLYCEROL SYNTHASE 1, CHLOROPLASTIC"/>
    <property type="match status" value="1"/>
</dbReference>
<reference evidence="5 6" key="1">
    <citation type="submission" date="2020-08" db="EMBL/GenBank/DDBJ databases">
        <title>Genomic Encyclopedia of Type Strains, Phase IV (KMG-IV): sequencing the most valuable type-strain genomes for metagenomic binning, comparative biology and taxonomic classification.</title>
        <authorList>
            <person name="Goeker M."/>
        </authorList>
    </citation>
    <scope>NUCLEOTIDE SEQUENCE [LARGE SCALE GENOMIC DNA]</scope>
    <source>
        <strain evidence="5 6">DSM 105481</strain>
    </source>
</reference>
<dbReference type="GO" id="GO:0016740">
    <property type="term" value="F:transferase activity"/>
    <property type="evidence" value="ECO:0007669"/>
    <property type="project" value="UniProtKB-KW"/>
</dbReference>
<name>A0ABR6CQ17_9BACI</name>
<dbReference type="SUPFAM" id="SSF53756">
    <property type="entry name" value="UDP-Glycosyltransferase/glycogen phosphorylase"/>
    <property type="match status" value="1"/>
</dbReference>
<organism evidence="5 6">
    <name type="scientific">Peribacillus huizhouensis</name>
    <dbReference type="NCBI Taxonomy" id="1501239"/>
    <lineage>
        <taxon>Bacteria</taxon>
        <taxon>Bacillati</taxon>
        <taxon>Bacillota</taxon>
        <taxon>Bacilli</taxon>
        <taxon>Bacillales</taxon>
        <taxon>Bacillaceae</taxon>
        <taxon>Peribacillus</taxon>
    </lineage>
</organism>
<evidence type="ECO:0000313" key="5">
    <source>
        <dbReference type="EMBL" id="MBA9026442.1"/>
    </source>
</evidence>
<evidence type="ECO:0000256" key="2">
    <source>
        <dbReference type="ARBA" id="ARBA00022676"/>
    </source>
</evidence>
<dbReference type="InterPro" id="IPR009695">
    <property type="entry name" value="Diacylglyc_glucosyltr_N"/>
</dbReference>
<comment type="similarity">
    <text evidence="1">Belongs to the glycosyltransferase 28 family.</text>
</comment>
<protein>
    <submittedName>
        <fullName evidence="5">UDP-N-acetylglucosamine:LPS N-acetylglucosamine transferase</fullName>
    </submittedName>
</protein>
<evidence type="ECO:0000256" key="3">
    <source>
        <dbReference type="ARBA" id="ARBA00022679"/>
    </source>
</evidence>
<gene>
    <name evidence="5" type="ORF">HNP81_001727</name>
</gene>
<evidence type="ECO:0000313" key="6">
    <source>
        <dbReference type="Proteomes" id="UP000626697"/>
    </source>
</evidence>
<accession>A0ABR6CQ17</accession>
<evidence type="ECO:0000259" key="4">
    <source>
        <dbReference type="Pfam" id="PF06925"/>
    </source>
</evidence>
<sequence length="400" mass="46676">MKKILFLPFLQMRSGHHQVAEALMDIVKKQTEGILVRKVDLISYANPSLEKMITSWYLKWIRYAPETYDHVYKKFFYSSSPTDHSFKWYYYFFLKKMDQLLIEEKPDLIVCTHGFPSYLLSQLKRKRKCDVPVINVYTDFFINNVWGREEIDYHFLPSKDVKNEFCKKYQIQEQRMVVTGIPVHQEITQNTKAKKTGDRPKILISGGNNGLGGIVKLLGKSKQSSQCDFYVLCGKNNKLFNEILSWQVDHIKPLPYISSRVEMNNLYEEMDAIVTKPGGVTISEVLQKRLPIFVQSVLPGQEEINLQYLTKKGLVFKLKQKESFELGLLSILHDDMQMRLWEQSIQSFQNGMEMEGAEKIAEFLSGILEQKSLKPSGQFELSKVYRLFRMRKPTSSEVGW</sequence>
<dbReference type="Gene3D" id="3.40.50.2000">
    <property type="entry name" value="Glycogen Phosphorylase B"/>
    <property type="match status" value="1"/>
</dbReference>
<keyword evidence="2" id="KW-0328">Glycosyltransferase</keyword>
<feature type="domain" description="Diacylglycerol glucosyltransferase N-terminal" evidence="4">
    <location>
        <begin position="16"/>
        <end position="183"/>
    </location>
</feature>
<keyword evidence="3 5" id="KW-0808">Transferase</keyword>
<dbReference type="Pfam" id="PF06925">
    <property type="entry name" value="MGDG_synth"/>
    <property type="match status" value="1"/>
</dbReference>
<comment type="caution">
    <text evidence="5">The sequence shown here is derived from an EMBL/GenBank/DDBJ whole genome shotgun (WGS) entry which is preliminary data.</text>
</comment>
<evidence type="ECO:0000256" key="1">
    <source>
        <dbReference type="ARBA" id="ARBA00006962"/>
    </source>
</evidence>
<dbReference type="EMBL" id="JACJHX010000004">
    <property type="protein sequence ID" value="MBA9026442.1"/>
    <property type="molecule type" value="Genomic_DNA"/>
</dbReference>
<dbReference type="PANTHER" id="PTHR43025">
    <property type="entry name" value="MONOGALACTOSYLDIACYLGLYCEROL SYNTHASE"/>
    <property type="match status" value="1"/>
</dbReference>
<dbReference type="RefSeq" id="WP_182502289.1">
    <property type="nucleotide sequence ID" value="NZ_JACJHX010000004.1"/>
</dbReference>
<keyword evidence="6" id="KW-1185">Reference proteome</keyword>
<dbReference type="InterPro" id="IPR050519">
    <property type="entry name" value="Glycosyltransf_28_UgtP"/>
</dbReference>
<dbReference type="Proteomes" id="UP000626697">
    <property type="component" value="Unassembled WGS sequence"/>
</dbReference>
<proteinExistence type="inferred from homology"/>